<name>A0A7G9S9R8_9SPHN</name>
<evidence type="ECO:0000313" key="3">
    <source>
        <dbReference type="Proteomes" id="UP000515955"/>
    </source>
</evidence>
<dbReference type="RefSeq" id="WP_187541592.1">
    <property type="nucleotide sequence ID" value="NZ_CP060717.1"/>
</dbReference>
<reference evidence="2 3" key="1">
    <citation type="submission" date="2020-08" db="EMBL/GenBank/DDBJ databases">
        <title>Genome sequence of Sphingomonas rhizophila KACC 19189T.</title>
        <authorList>
            <person name="Hyun D.-W."/>
            <person name="Bae J.-W."/>
        </authorList>
    </citation>
    <scope>NUCLEOTIDE SEQUENCE [LARGE SCALE GENOMIC DNA]</scope>
    <source>
        <strain evidence="2 3">KACC 19189</strain>
    </source>
</reference>
<dbReference type="EMBL" id="CP060717">
    <property type="protein sequence ID" value="QNN64593.1"/>
    <property type="molecule type" value="Genomic_DNA"/>
</dbReference>
<evidence type="ECO:0000313" key="2">
    <source>
        <dbReference type="EMBL" id="QNN64593.1"/>
    </source>
</evidence>
<sequence>MVVLALSSCGGNDPIADENIVIPEDVVGDASATGLAAPANAAAAEAHVDAHTPPATDGQRWHDQSSGGRLKLSYGPGGGQSALVLACEPGDSSTTIAVVRGSPAPRNGMATMSFTGGGHIASLPMHDMDGGNGARLWSGSVTGDDAIAVGRTFERPGAVEISLGGAPSLVVPSTPELRNLFARCAK</sequence>
<protein>
    <submittedName>
        <fullName evidence="2">Uncharacterized protein</fullName>
    </submittedName>
</protein>
<dbReference type="Proteomes" id="UP000515955">
    <property type="component" value="Chromosome"/>
</dbReference>
<proteinExistence type="predicted"/>
<evidence type="ECO:0000256" key="1">
    <source>
        <dbReference type="SAM" id="MobiDB-lite"/>
    </source>
</evidence>
<feature type="region of interest" description="Disordered" evidence="1">
    <location>
        <begin position="48"/>
        <end position="69"/>
    </location>
</feature>
<organism evidence="2 3">
    <name type="scientific">Sphingomonas rhizophila</name>
    <dbReference type="NCBI Taxonomy" id="2071607"/>
    <lineage>
        <taxon>Bacteria</taxon>
        <taxon>Pseudomonadati</taxon>
        <taxon>Pseudomonadota</taxon>
        <taxon>Alphaproteobacteria</taxon>
        <taxon>Sphingomonadales</taxon>
        <taxon>Sphingomonadaceae</taxon>
        <taxon>Sphingomonas</taxon>
    </lineage>
</organism>
<gene>
    <name evidence="2" type="ORF">H9L12_09840</name>
</gene>
<dbReference type="KEGG" id="srhi:H9L12_09840"/>
<dbReference type="AlphaFoldDB" id="A0A7G9S9R8"/>
<accession>A0A7G9S9R8</accession>
<keyword evidence="3" id="KW-1185">Reference proteome</keyword>